<name>A0A9X4H3D1_9FIRM</name>
<dbReference type="InterPro" id="IPR010327">
    <property type="entry name" value="FldB/FldC_alpha/beta"/>
</dbReference>
<comment type="cofactor">
    <cofactor evidence="1">
        <name>[4Fe-4S] cluster</name>
        <dbReference type="ChEBI" id="CHEBI:49883"/>
    </cofactor>
</comment>
<dbReference type="AlphaFoldDB" id="A0A9X4H3D1"/>
<accession>A0A9X4H3D1</accession>
<dbReference type="Gene3D" id="3.40.50.11900">
    <property type="match status" value="1"/>
</dbReference>
<evidence type="ECO:0000256" key="4">
    <source>
        <dbReference type="ARBA" id="ARBA00023004"/>
    </source>
</evidence>
<protein>
    <submittedName>
        <fullName evidence="6">2-hydroxyacyl-CoA dehydratase family protein</fullName>
    </submittedName>
</protein>
<dbReference type="GO" id="GO:0051536">
    <property type="term" value="F:iron-sulfur cluster binding"/>
    <property type="evidence" value="ECO:0007669"/>
    <property type="project" value="UniProtKB-KW"/>
</dbReference>
<proteinExistence type="inferred from homology"/>
<dbReference type="GO" id="GO:0016836">
    <property type="term" value="F:hydro-lyase activity"/>
    <property type="evidence" value="ECO:0007669"/>
    <property type="project" value="UniProtKB-ARBA"/>
</dbReference>
<evidence type="ECO:0000256" key="3">
    <source>
        <dbReference type="ARBA" id="ARBA00022723"/>
    </source>
</evidence>
<dbReference type="Pfam" id="PF06050">
    <property type="entry name" value="HGD-D"/>
    <property type="match status" value="1"/>
</dbReference>
<keyword evidence="3" id="KW-0479">Metal-binding</keyword>
<evidence type="ECO:0000256" key="5">
    <source>
        <dbReference type="ARBA" id="ARBA00023014"/>
    </source>
</evidence>
<reference evidence="6" key="1">
    <citation type="submission" date="2022-02" db="EMBL/GenBank/DDBJ databases">
        <authorList>
            <person name="Leng L."/>
        </authorList>
    </citation>
    <scope>NUCLEOTIDE SEQUENCE</scope>
    <source>
        <strain evidence="6">JI</strain>
    </source>
</reference>
<keyword evidence="5" id="KW-0411">Iron-sulfur</keyword>
<comment type="caution">
    <text evidence="6">The sequence shown here is derived from an EMBL/GenBank/DDBJ whole genome shotgun (WGS) entry which is preliminary data.</text>
</comment>
<keyword evidence="7" id="KW-1185">Reference proteome</keyword>
<dbReference type="GO" id="GO:0046872">
    <property type="term" value="F:metal ion binding"/>
    <property type="evidence" value="ECO:0007669"/>
    <property type="project" value="UniProtKB-KW"/>
</dbReference>
<evidence type="ECO:0000256" key="1">
    <source>
        <dbReference type="ARBA" id="ARBA00001966"/>
    </source>
</evidence>
<dbReference type="EMBL" id="JAKOAV010000001">
    <property type="protein sequence ID" value="MDF9406857.1"/>
    <property type="molecule type" value="Genomic_DNA"/>
</dbReference>
<gene>
    <name evidence="6" type="ORF">L7E55_00535</name>
</gene>
<sequence length="402" mass="46695">MIESPSFKTTNLFKRMMAEYLERGVAAKEKGIPIAWVTATFPVEIIYAAGLFPYYPENFGARIAAKKVAAAISAAAEKQGYFPDLCAYARCGIGNAFSIKRPVGEVLKPDVVFCSNAQCGSLQKWFEAAGRYYQVPFFLIDTPLIENTPTTLIKRYIVDQLHELLDFLELYTGNTFNFSRLAEVISLSNEACRLWNEILEMAALKPAPFGYFDACYHLAPIVAWRGTKWAVDYYKELKKELEERLDNKVYVIPDERYKLYFDHIPVWPRLRWFSNLLLERKALAVASQYTHAWAWRFDLNRPLESLVKNHTEVFINRGYEYRLEQKISLMNEFKVDGFILFSNRSCKPKALGLYDKYNIISERTGLPGVIFEADMSDERYFNEEYIKKLFGEFFDRLEREST</sequence>
<evidence type="ECO:0000313" key="7">
    <source>
        <dbReference type="Proteomes" id="UP001154312"/>
    </source>
</evidence>
<dbReference type="RefSeq" id="WP_277442002.1">
    <property type="nucleotide sequence ID" value="NZ_JAKOAV010000001.1"/>
</dbReference>
<dbReference type="PANTHER" id="PTHR30548:SF4">
    <property type="entry name" value="SUBUNIT OF OXYGEN-SENSITIVE 2-HYDROXYISOCAPROYL-COA DEHYDRATASE"/>
    <property type="match status" value="1"/>
</dbReference>
<organism evidence="6 7">
    <name type="scientific">Pelotomaculum isophthalicicum JI</name>
    <dbReference type="NCBI Taxonomy" id="947010"/>
    <lineage>
        <taxon>Bacteria</taxon>
        <taxon>Bacillati</taxon>
        <taxon>Bacillota</taxon>
        <taxon>Clostridia</taxon>
        <taxon>Eubacteriales</taxon>
        <taxon>Desulfotomaculaceae</taxon>
        <taxon>Pelotomaculum</taxon>
    </lineage>
</organism>
<keyword evidence="4" id="KW-0408">Iron</keyword>
<dbReference type="Proteomes" id="UP001154312">
    <property type="component" value="Unassembled WGS sequence"/>
</dbReference>
<evidence type="ECO:0000256" key="2">
    <source>
        <dbReference type="ARBA" id="ARBA00005806"/>
    </source>
</evidence>
<dbReference type="PANTHER" id="PTHR30548">
    <property type="entry name" value="2-HYDROXYGLUTARYL-COA DEHYDRATASE, D-COMPONENT-RELATED"/>
    <property type="match status" value="1"/>
</dbReference>
<evidence type="ECO:0000313" key="6">
    <source>
        <dbReference type="EMBL" id="MDF9406857.1"/>
    </source>
</evidence>
<dbReference type="Gene3D" id="3.40.50.11890">
    <property type="match status" value="1"/>
</dbReference>
<comment type="similarity">
    <text evidence="2">Belongs to the FldB/FldC dehydratase alpha/beta subunit family.</text>
</comment>